<dbReference type="Proteomes" id="UP001642540">
    <property type="component" value="Unassembled WGS sequence"/>
</dbReference>
<protein>
    <submittedName>
        <fullName evidence="2">Uncharacterized protein</fullName>
    </submittedName>
</protein>
<reference evidence="2 3" key="1">
    <citation type="submission" date="2024-08" db="EMBL/GenBank/DDBJ databases">
        <authorList>
            <person name="Cucini C."/>
            <person name="Frati F."/>
        </authorList>
    </citation>
    <scope>NUCLEOTIDE SEQUENCE [LARGE SCALE GENOMIC DNA]</scope>
</reference>
<keyword evidence="1" id="KW-0472">Membrane</keyword>
<evidence type="ECO:0000256" key="1">
    <source>
        <dbReference type="SAM" id="Phobius"/>
    </source>
</evidence>
<gene>
    <name evidence="2" type="ORF">ODALV1_LOCUS28639</name>
</gene>
<organism evidence="2 3">
    <name type="scientific">Orchesella dallaii</name>
    <dbReference type="NCBI Taxonomy" id="48710"/>
    <lineage>
        <taxon>Eukaryota</taxon>
        <taxon>Metazoa</taxon>
        <taxon>Ecdysozoa</taxon>
        <taxon>Arthropoda</taxon>
        <taxon>Hexapoda</taxon>
        <taxon>Collembola</taxon>
        <taxon>Entomobryomorpha</taxon>
        <taxon>Entomobryoidea</taxon>
        <taxon>Orchesellidae</taxon>
        <taxon>Orchesellinae</taxon>
        <taxon>Orchesella</taxon>
    </lineage>
</organism>
<keyword evidence="1" id="KW-1133">Transmembrane helix</keyword>
<keyword evidence="1" id="KW-0812">Transmembrane</keyword>
<evidence type="ECO:0000313" key="2">
    <source>
        <dbReference type="EMBL" id="CAL8141255.1"/>
    </source>
</evidence>
<sequence length="174" mass="20224">MLYVHHHRIGIYSITYLYLFLIYIGLFLFYGFSTISYHLRTSIFSIISTCLPNYEKLNVDTFGFYFNFLRHIEHLLQTSSQSMEEWQKAVIRNNLPRLVQYTQLNSTLMATMISRGILSDWDIWTLDAEKHVGMKHIAFYNLIQTRVGAFDALITAMKATSQTSCLSILQSTGI</sequence>
<evidence type="ECO:0000313" key="3">
    <source>
        <dbReference type="Proteomes" id="UP001642540"/>
    </source>
</evidence>
<dbReference type="InterPro" id="IPR011029">
    <property type="entry name" value="DEATH-like_dom_sf"/>
</dbReference>
<name>A0ABP1S193_9HEXA</name>
<accession>A0ABP1S193</accession>
<dbReference type="Gene3D" id="1.10.533.10">
    <property type="entry name" value="Death Domain, Fas"/>
    <property type="match status" value="1"/>
</dbReference>
<keyword evidence="3" id="KW-1185">Reference proteome</keyword>
<proteinExistence type="predicted"/>
<comment type="caution">
    <text evidence="2">The sequence shown here is derived from an EMBL/GenBank/DDBJ whole genome shotgun (WGS) entry which is preliminary data.</text>
</comment>
<feature type="transmembrane region" description="Helical" evidence="1">
    <location>
        <begin position="12"/>
        <end position="32"/>
    </location>
</feature>
<dbReference type="SUPFAM" id="SSF47986">
    <property type="entry name" value="DEATH domain"/>
    <property type="match status" value="1"/>
</dbReference>
<dbReference type="EMBL" id="CAXLJM020000146">
    <property type="protein sequence ID" value="CAL8141255.1"/>
    <property type="molecule type" value="Genomic_DNA"/>
</dbReference>